<evidence type="ECO:0000313" key="2">
    <source>
        <dbReference type="EMBL" id="XDQ83182.1"/>
    </source>
</evidence>
<dbReference type="RefSeq" id="WP_369185359.1">
    <property type="nucleotide sequence ID" value="NZ_CP163445.1"/>
</dbReference>
<dbReference type="InterPro" id="IPR032584">
    <property type="entry name" value="DUF4913"/>
</dbReference>
<name>A0AB39TVF8_9ACTN</name>
<organism evidence="2">
    <name type="scientific">Streptomyces sp. Y1</name>
    <dbReference type="NCBI Taxonomy" id="3238634"/>
    <lineage>
        <taxon>Bacteria</taxon>
        <taxon>Bacillati</taxon>
        <taxon>Actinomycetota</taxon>
        <taxon>Actinomycetes</taxon>
        <taxon>Kitasatosporales</taxon>
        <taxon>Streptomycetaceae</taxon>
        <taxon>Streptomyces</taxon>
    </lineage>
</organism>
<feature type="compositionally biased region" description="Basic and acidic residues" evidence="1">
    <location>
        <begin position="34"/>
        <end position="51"/>
    </location>
</feature>
<feature type="region of interest" description="Disordered" evidence="1">
    <location>
        <begin position="32"/>
        <end position="59"/>
    </location>
</feature>
<reference evidence="2" key="1">
    <citation type="submission" date="2024-07" db="EMBL/GenBank/DDBJ databases">
        <authorList>
            <person name="Yu S.T."/>
        </authorList>
    </citation>
    <scope>NUCLEOTIDE SEQUENCE</scope>
    <source>
        <strain evidence="2">Y1</strain>
    </source>
</reference>
<dbReference type="Pfam" id="PF16259">
    <property type="entry name" value="DUF4913"/>
    <property type="match status" value="1"/>
</dbReference>
<accession>A0AB39TVF8</accession>
<protein>
    <submittedName>
        <fullName evidence="2">DUF4913 domain-containing protein</fullName>
    </submittedName>
</protein>
<dbReference type="EMBL" id="CP163445">
    <property type="protein sequence ID" value="XDQ83182.1"/>
    <property type="molecule type" value="Genomic_DNA"/>
</dbReference>
<dbReference type="AlphaFoldDB" id="A0AB39TVF8"/>
<evidence type="ECO:0000256" key="1">
    <source>
        <dbReference type="SAM" id="MobiDB-lite"/>
    </source>
</evidence>
<gene>
    <name evidence="2" type="ORF">AB2U05_34085</name>
</gene>
<proteinExistence type="predicted"/>
<sequence>MADEVPYQVLAEDVEDLKALLQAVQAELQALREAGSREAEPANDRGKVPDRAEEEQDESSEWRFPPFLFLLEGEALGAELRLLAEWVESVLVPGCLAEVSANARWCHRWIEHWDAVGVLHAMWLAWQELTNPATCGLTGPSLWYRDHYRPHITDLRGPGGPFAGCTKGEHRTEHRLPGTVPSTWYTDVADV</sequence>